<reference evidence="4 6" key="2">
    <citation type="submission" date="2020-08" db="EMBL/GenBank/DDBJ databases">
        <title>Genomic Encyclopedia of Type Strains, Phase IV (KMG-IV): sequencing the most valuable type-strain genomes for metagenomic binning, comparative biology and taxonomic classification.</title>
        <authorList>
            <person name="Goeker M."/>
        </authorList>
    </citation>
    <scope>NUCLEOTIDE SEQUENCE [LARGE SCALE GENOMIC DNA]</scope>
    <source>
        <strain evidence="4 6">DSM 10368</strain>
    </source>
</reference>
<dbReference type="EMBL" id="CP015007">
    <property type="protein sequence ID" value="AMS45276.1"/>
    <property type="molecule type" value="Genomic_DNA"/>
</dbReference>
<reference evidence="3 5" key="1">
    <citation type="submission" date="2016-03" db="EMBL/GenBank/DDBJ databases">
        <title>Complete genome of Aminobacter aminovorans KCTC 2477.</title>
        <authorList>
            <person name="Kim K.M."/>
        </authorList>
    </citation>
    <scope>NUCLEOTIDE SEQUENCE [LARGE SCALE GENOMIC DNA]</scope>
    <source>
        <strain evidence="3 5">KCTC 2477</strain>
        <plasmid evidence="3 5">pAA02</plasmid>
    </source>
</reference>
<dbReference type="Gene3D" id="3.40.50.720">
    <property type="entry name" value="NAD(P)-binding Rossmann-like Domain"/>
    <property type="match status" value="1"/>
</dbReference>
<sequence length="262" mass="27695">MDKMKLDGRVALVTGGSRGLGRSIAIELSRAGAAVLIVGRDSNALDETARLARHDENARVAKLEADLTDVEAAASSVAAAISQFGHLDILVNCAGATKRGDFLELSNHDWEDGFALKFHGSVRLARAAWPHLCARAGSVINIVGVSSRTPTADFTIGSSVNSALLAFTKALADRGIEDGVRVNAINPGYIRTDRLTHRLDTLAKERGSDRELAEKELLQGYGIKRFGDPEGVAHLAVFLASSQAAYIHGATLDIDGGATRGI</sequence>
<dbReference type="PRINTS" id="PR00081">
    <property type="entry name" value="GDHRDH"/>
</dbReference>
<dbReference type="EMBL" id="JACICB010000004">
    <property type="protein sequence ID" value="MBB3704959.1"/>
    <property type="molecule type" value="Genomic_DNA"/>
</dbReference>
<dbReference type="InterPro" id="IPR050259">
    <property type="entry name" value="SDR"/>
</dbReference>
<dbReference type="SMART" id="SM00822">
    <property type="entry name" value="PKS_KR"/>
    <property type="match status" value="1"/>
</dbReference>
<protein>
    <submittedName>
        <fullName evidence="4">3-oxoacyl-[acyl-carrier protein] reductase</fullName>
        <ecNumber evidence="4">1.1.1.100</ecNumber>
    </submittedName>
    <submittedName>
        <fullName evidence="3">Short chain dehydrogenase family protein</fullName>
    </submittedName>
</protein>
<dbReference type="KEGG" id="aak:AA2016_6381"/>
<evidence type="ECO:0000259" key="2">
    <source>
        <dbReference type="SMART" id="SM00822"/>
    </source>
</evidence>
<dbReference type="AlphaFoldDB" id="A0AAC8YWM7"/>
<dbReference type="FunFam" id="3.40.50.720:FF:000084">
    <property type="entry name" value="Short-chain dehydrogenase reductase"/>
    <property type="match status" value="1"/>
</dbReference>
<keyword evidence="3" id="KW-0614">Plasmid</keyword>
<gene>
    <name evidence="3" type="ORF">AA2016_6381</name>
    <name evidence="4" type="ORF">FHS67_001269</name>
</gene>
<dbReference type="Pfam" id="PF13561">
    <property type="entry name" value="adh_short_C2"/>
    <property type="match status" value="1"/>
</dbReference>
<dbReference type="PANTHER" id="PTHR42879">
    <property type="entry name" value="3-OXOACYL-(ACYL-CARRIER-PROTEIN) REDUCTASE"/>
    <property type="match status" value="1"/>
</dbReference>
<dbReference type="InterPro" id="IPR036291">
    <property type="entry name" value="NAD(P)-bd_dom_sf"/>
</dbReference>
<dbReference type="EC" id="1.1.1.100" evidence="4"/>
<proteinExistence type="inferred from homology"/>
<dbReference type="GO" id="GO:0004316">
    <property type="term" value="F:3-oxoacyl-[acyl-carrier-protein] reductase (NADPH) activity"/>
    <property type="evidence" value="ECO:0007669"/>
    <property type="project" value="UniProtKB-EC"/>
</dbReference>
<evidence type="ECO:0000313" key="4">
    <source>
        <dbReference type="EMBL" id="MBB3704959.1"/>
    </source>
</evidence>
<comment type="similarity">
    <text evidence="1">Belongs to the short-chain dehydrogenases/reductases (SDR) family.</text>
</comment>
<evidence type="ECO:0000313" key="5">
    <source>
        <dbReference type="Proteomes" id="UP000075755"/>
    </source>
</evidence>
<dbReference type="Proteomes" id="UP000075755">
    <property type="component" value="Plasmid pAA02"/>
</dbReference>
<dbReference type="PANTHER" id="PTHR42879:SF6">
    <property type="entry name" value="NADPH-DEPENDENT REDUCTASE BACG"/>
    <property type="match status" value="1"/>
</dbReference>
<accession>A0AAC8YWM7</accession>
<dbReference type="SUPFAM" id="SSF51735">
    <property type="entry name" value="NAD(P)-binding Rossmann-fold domains"/>
    <property type="match status" value="1"/>
</dbReference>
<evidence type="ECO:0000313" key="3">
    <source>
        <dbReference type="EMBL" id="AMS45276.1"/>
    </source>
</evidence>
<keyword evidence="4" id="KW-0560">Oxidoreductase</keyword>
<name>A0AAC8YWM7_AMIAI</name>
<organism evidence="3 5">
    <name type="scientific">Aminobacter aminovorans</name>
    <name type="common">Chelatobacter heintzii</name>
    <dbReference type="NCBI Taxonomy" id="83263"/>
    <lineage>
        <taxon>Bacteria</taxon>
        <taxon>Pseudomonadati</taxon>
        <taxon>Pseudomonadota</taxon>
        <taxon>Alphaproteobacteria</taxon>
        <taxon>Hyphomicrobiales</taxon>
        <taxon>Phyllobacteriaceae</taxon>
        <taxon>Aminobacter</taxon>
    </lineage>
</organism>
<dbReference type="InterPro" id="IPR002347">
    <property type="entry name" value="SDR_fam"/>
</dbReference>
<evidence type="ECO:0000256" key="1">
    <source>
        <dbReference type="ARBA" id="ARBA00006484"/>
    </source>
</evidence>
<geneLocation type="plasmid" evidence="3 5">
    <name>pAA02</name>
</geneLocation>
<keyword evidence="6" id="KW-1185">Reference proteome</keyword>
<dbReference type="Proteomes" id="UP000577697">
    <property type="component" value="Unassembled WGS sequence"/>
</dbReference>
<dbReference type="InterPro" id="IPR057326">
    <property type="entry name" value="KR_dom"/>
</dbReference>
<feature type="domain" description="Ketoreductase" evidence="2">
    <location>
        <begin position="9"/>
        <end position="167"/>
    </location>
</feature>
<evidence type="ECO:0000313" key="6">
    <source>
        <dbReference type="Proteomes" id="UP000577697"/>
    </source>
</evidence>
<dbReference type="RefSeq" id="WP_157097295.1">
    <property type="nucleotide sequence ID" value="NZ_CP015007.1"/>
</dbReference>